<keyword evidence="3" id="KW-0294">Fucose metabolism</keyword>
<accession>A0A2P6U447</accession>
<dbReference type="Gene3D" id="3.40.50.11350">
    <property type="match status" value="1"/>
</dbReference>
<dbReference type="InterPro" id="IPR019378">
    <property type="entry name" value="GDP-Fuc_O-FucTrfase"/>
</dbReference>
<feature type="region of interest" description="Disordered" evidence="6">
    <location>
        <begin position="1"/>
        <end position="26"/>
    </location>
</feature>
<dbReference type="Pfam" id="PF10250">
    <property type="entry name" value="O-FucT"/>
    <property type="match status" value="1"/>
</dbReference>
<comment type="caution">
    <text evidence="7">The sequence shown here is derived from an EMBL/GenBank/DDBJ whole genome shotgun (WGS) entry which is preliminary data.</text>
</comment>
<reference evidence="7 8" key="1">
    <citation type="journal article" date="2018" name="Plant J.">
        <title>Genome sequences of Chlorella sorokiniana UTEX 1602 and Micractinium conductrix SAG 241.80: implications to maltose excretion by a green alga.</title>
        <authorList>
            <person name="Arriola M.B."/>
            <person name="Velmurugan N."/>
            <person name="Zhang Y."/>
            <person name="Plunkett M.H."/>
            <person name="Hondzo H."/>
            <person name="Barney B.M."/>
        </authorList>
    </citation>
    <scope>NUCLEOTIDE SEQUENCE [LARGE SCALE GENOMIC DNA]</scope>
    <source>
        <strain evidence="8">UTEX 1602</strain>
    </source>
</reference>
<evidence type="ECO:0000256" key="4">
    <source>
        <dbReference type="ARBA" id="ARBA00023277"/>
    </source>
</evidence>
<evidence type="ECO:0000256" key="5">
    <source>
        <dbReference type="ARBA" id="ARBA00030350"/>
    </source>
</evidence>
<dbReference type="STRING" id="3076.A0A2P6U447"/>
<keyword evidence="2" id="KW-0808">Transferase</keyword>
<gene>
    <name evidence="7" type="ORF">C2E21_0629</name>
</gene>
<sequence>MGTLSATPARRSGLSPSRGASSSGGAGGASSFATFDRLLLALCLLAAVALLYRLSLPSDALPLDAGGSAAGAATVIATVRGASSSSSGVQAQLVLGRSGRLGAASAAATPRNRRAALREAAKQQQQQQQLNSGREGGPGSVPLPPGLPPGFDPQAYLLYHPELRQQGVDSPTAAAQHYLSKGRAEGRPYKRLRVLLRYTACTGLINQHYSHIAAFTLAAALGAELVLPPAVCRDSFAHYFSVFKEKNEVQWSPVPLDALLDVDSIIAYWAERGITVHRTPALQPFPDLTQPEVAFPCYPAGELDPNLVVRLEDVYLKALDLGDLMDRARQAVVGHAQGILKDDPEAELPYIVLDMPCAFFSLRSLSNLPVVTEVARSLAFAPRLHALADRVVSALTDGGRLPFNGVHLRVEKDARDWASIMGGTQVVWSGYLKTMRALGFNHSTRLYAASGVLTYGDSDEMARVKNYLIRTGMCSEVHHKEQYILQKELEELNSEQKALLDFLVLARADRFAGFGSSTFSFYLREYRALRGEARKSSGLVDASIIGTDPLFRAAGTVV</sequence>
<comment type="similarity">
    <text evidence="1">Belongs to the glycosyltransferase GT106 family.</text>
</comment>
<evidence type="ECO:0000313" key="8">
    <source>
        <dbReference type="Proteomes" id="UP000239899"/>
    </source>
</evidence>
<proteinExistence type="inferred from homology"/>
<organism evidence="7 8">
    <name type="scientific">Chlorella sorokiniana</name>
    <name type="common">Freshwater green alga</name>
    <dbReference type="NCBI Taxonomy" id="3076"/>
    <lineage>
        <taxon>Eukaryota</taxon>
        <taxon>Viridiplantae</taxon>
        <taxon>Chlorophyta</taxon>
        <taxon>core chlorophytes</taxon>
        <taxon>Trebouxiophyceae</taxon>
        <taxon>Chlorellales</taxon>
        <taxon>Chlorellaceae</taxon>
        <taxon>Chlorella clade</taxon>
        <taxon>Chlorella</taxon>
    </lineage>
</organism>
<dbReference type="AlphaFoldDB" id="A0A2P6U447"/>
<evidence type="ECO:0000256" key="6">
    <source>
        <dbReference type="SAM" id="MobiDB-lite"/>
    </source>
</evidence>
<dbReference type="EMBL" id="LHPG02000001">
    <property type="protein sequence ID" value="PRW61073.1"/>
    <property type="molecule type" value="Genomic_DNA"/>
</dbReference>
<keyword evidence="8" id="KW-1185">Reference proteome</keyword>
<evidence type="ECO:0000256" key="2">
    <source>
        <dbReference type="ARBA" id="ARBA00022679"/>
    </source>
</evidence>
<dbReference type="Proteomes" id="UP000239899">
    <property type="component" value="Unassembled WGS sequence"/>
</dbReference>
<dbReference type="CDD" id="cd11296">
    <property type="entry name" value="O-FucT_like"/>
    <property type="match status" value="1"/>
</dbReference>
<evidence type="ECO:0000256" key="1">
    <source>
        <dbReference type="ARBA" id="ARBA00007737"/>
    </source>
</evidence>
<feature type="compositionally biased region" description="Low complexity" evidence="6">
    <location>
        <begin position="9"/>
        <end position="21"/>
    </location>
</feature>
<protein>
    <recommendedName>
        <fullName evidence="5">O-fucosyltransferase family protein</fullName>
    </recommendedName>
</protein>
<dbReference type="OrthoDB" id="20368at2759"/>
<name>A0A2P6U447_CHLSO</name>
<dbReference type="GO" id="GO:0016740">
    <property type="term" value="F:transferase activity"/>
    <property type="evidence" value="ECO:0007669"/>
    <property type="project" value="UniProtKB-KW"/>
</dbReference>
<evidence type="ECO:0000313" key="7">
    <source>
        <dbReference type="EMBL" id="PRW61073.1"/>
    </source>
</evidence>
<keyword evidence="4" id="KW-0119">Carbohydrate metabolism</keyword>
<evidence type="ECO:0000256" key="3">
    <source>
        <dbReference type="ARBA" id="ARBA00023253"/>
    </source>
</evidence>
<feature type="region of interest" description="Disordered" evidence="6">
    <location>
        <begin position="104"/>
        <end position="146"/>
    </location>
</feature>
<dbReference type="GO" id="GO:0006004">
    <property type="term" value="P:fucose metabolic process"/>
    <property type="evidence" value="ECO:0007669"/>
    <property type="project" value="UniProtKB-KW"/>
</dbReference>